<evidence type="ECO:0008006" key="4">
    <source>
        <dbReference type="Google" id="ProtNLM"/>
    </source>
</evidence>
<keyword evidence="1" id="KW-0732">Signal</keyword>
<proteinExistence type="predicted"/>
<evidence type="ECO:0000313" key="3">
    <source>
        <dbReference type="Proteomes" id="UP000824225"/>
    </source>
</evidence>
<dbReference type="PROSITE" id="PS51257">
    <property type="entry name" value="PROKAR_LIPOPROTEIN"/>
    <property type="match status" value="1"/>
</dbReference>
<sequence length="385" mass="40503">MNTASKKSLFFALLTSLASLTACGGGSGGGGGGALQIPRPTISVSEITGGMPQQGYLAEDYSNAGDSGGLKATLENGGLTGNVEGHQVTIVHGNSIDVVAEYGEPNARVLKEFQFAELPQYGEGRSKLVVGISDMTDDTADFLDIPAEVRRGAKVEKADWGYMHNDPRQGTIYFTGTGLGGTEFMALNSGLVDLAYASFGAWGAKYGAAGTLEWNGQSKTFPDDDPFEEITYVPVSGGNSEKLALPVADATFKGKATAMATQYRGSTLDKPDQKFFPNGDATLRINPAGDGGDLTMSFPDFYNIGFALTVHNTEFHNDGRMPTVTDNGNTSPFHFPTTLEGASLSGNFYGEGGSASEASGRFEISARDNPTDDLFVFDGSFGVKQ</sequence>
<name>A0A9D2HF46_9BACT</name>
<gene>
    <name evidence="2" type="ORF">H9962_05665</name>
</gene>
<protein>
    <recommendedName>
        <fullName evidence="4">Transferrin-binding protein B C-lobe/N-lobe beta barrel domain-containing protein</fullName>
    </recommendedName>
</protein>
<evidence type="ECO:0000313" key="2">
    <source>
        <dbReference type="EMBL" id="HJA08660.1"/>
    </source>
</evidence>
<feature type="signal peptide" evidence="1">
    <location>
        <begin position="1"/>
        <end position="24"/>
    </location>
</feature>
<comment type="caution">
    <text evidence="2">The sequence shown here is derived from an EMBL/GenBank/DDBJ whole genome shotgun (WGS) entry which is preliminary data.</text>
</comment>
<feature type="chain" id="PRO_5038810946" description="Transferrin-binding protein B C-lobe/N-lobe beta barrel domain-containing protein" evidence="1">
    <location>
        <begin position="25"/>
        <end position="385"/>
    </location>
</feature>
<reference evidence="2" key="2">
    <citation type="submission" date="2021-04" db="EMBL/GenBank/DDBJ databases">
        <authorList>
            <person name="Gilroy R."/>
        </authorList>
    </citation>
    <scope>NUCLEOTIDE SEQUENCE</scope>
    <source>
        <strain evidence="2">CHK186-16707</strain>
    </source>
</reference>
<evidence type="ECO:0000256" key="1">
    <source>
        <dbReference type="SAM" id="SignalP"/>
    </source>
</evidence>
<accession>A0A9D2HF46</accession>
<dbReference type="AlphaFoldDB" id="A0A9D2HF46"/>
<dbReference type="EMBL" id="DXAN01000019">
    <property type="protein sequence ID" value="HJA08660.1"/>
    <property type="molecule type" value="Genomic_DNA"/>
</dbReference>
<dbReference type="Proteomes" id="UP000824225">
    <property type="component" value="Unassembled WGS sequence"/>
</dbReference>
<reference evidence="2" key="1">
    <citation type="journal article" date="2021" name="PeerJ">
        <title>Extensive microbial diversity within the chicken gut microbiome revealed by metagenomics and culture.</title>
        <authorList>
            <person name="Gilroy R."/>
            <person name="Ravi A."/>
            <person name="Getino M."/>
            <person name="Pursley I."/>
            <person name="Horton D.L."/>
            <person name="Alikhan N.F."/>
            <person name="Baker D."/>
            <person name="Gharbi K."/>
            <person name="Hall N."/>
            <person name="Watson M."/>
            <person name="Adriaenssens E.M."/>
            <person name="Foster-Nyarko E."/>
            <person name="Jarju S."/>
            <person name="Secka A."/>
            <person name="Antonio M."/>
            <person name="Oren A."/>
            <person name="Chaudhuri R.R."/>
            <person name="La Ragione R."/>
            <person name="Hildebrand F."/>
            <person name="Pallen M.J."/>
        </authorList>
    </citation>
    <scope>NUCLEOTIDE SEQUENCE</scope>
    <source>
        <strain evidence="2">CHK186-16707</strain>
    </source>
</reference>
<organism evidence="2 3">
    <name type="scientific">Candidatus Mailhella merdigallinarum</name>
    <dbReference type="NCBI Taxonomy" id="2838658"/>
    <lineage>
        <taxon>Bacteria</taxon>
        <taxon>Pseudomonadati</taxon>
        <taxon>Thermodesulfobacteriota</taxon>
        <taxon>Desulfovibrionia</taxon>
        <taxon>Desulfovibrionales</taxon>
        <taxon>Desulfovibrionaceae</taxon>
        <taxon>Mailhella</taxon>
    </lineage>
</organism>